<dbReference type="Gramene" id="MELO3C033351.2.1">
    <property type="protein sequence ID" value="MELO3C033351.2.1"/>
    <property type="gene ID" value="MELO3C033351.2"/>
</dbReference>
<sequence>MKDGRFCEIEAEEKEENFGKVTAITAGVPVELGSLFSMVGKLIQCTTTFIKKLGAKYGQGIAEDSVFEHSLFRANTAKSKWGRRKIPGDRRHLRLSEDSVAERGRNRRSENLSLGEDVDGGFHVRAIFGRIFRCFAMVDWVQVAVKDQALVKLPVINHRFSFRIREIIKHWEFLFIKSLLGFSFYRFGFLKKRQRLVFIAKWVYGYVQGGNTKHKRLDELRAKLLVCKVAPVLGETKVWQYVTPTKRIFLIDCPGVVYLNSDTKTNIVLKGVMSNEVIFLLTIFISSLTSFDILFSQVVLVDQVIEDRTGHPIKCTNI</sequence>
<protein>
    <submittedName>
        <fullName evidence="3">Uncharacterized protein</fullName>
    </submittedName>
</protein>
<reference evidence="3" key="1">
    <citation type="submission" date="2023-03" db="UniProtKB">
        <authorList>
            <consortium name="EnsemblPlants"/>
        </authorList>
    </citation>
    <scope>IDENTIFICATION</scope>
</reference>
<evidence type="ECO:0000313" key="3">
    <source>
        <dbReference type="EnsemblPlants" id="MELO3C033351.2.1"/>
    </source>
</evidence>
<dbReference type="EnsemblPlants" id="MELO3C033351.2.1">
    <property type="protein sequence ID" value="MELO3C033351.2.1"/>
    <property type="gene ID" value="MELO3C033351.2"/>
</dbReference>
<proteinExistence type="predicted"/>
<evidence type="ECO:0000256" key="2">
    <source>
        <dbReference type="ARBA" id="ARBA00023134"/>
    </source>
</evidence>
<keyword evidence="1" id="KW-0547">Nucleotide-binding</keyword>
<organism evidence="3">
    <name type="scientific">Cucumis melo</name>
    <name type="common">Muskmelon</name>
    <dbReference type="NCBI Taxonomy" id="3656"/>
    <lineage>
        <taxon>Eukaryota</taxon>
        <taxon>Viridiplantae</taxon>
        <taxon>Streptophyta</taxon>
        <taxon>Embryophyta</taxon>
        <taxon>Tracheophyta</taxon>
        <taxon>Spermatophyta</taxon>
        <taxon>Magnoliopsida</taxon>
        <taxon>eudicotyledons</taxon>
        <taxon>Gunneridae</taxon>
        <taxon>Pentapetalae</taxon>
        <taxon>rosids</taxon>
        <taxon>fabids</taxon>
        <taxon>Cucurbitales</taxon>
        <taxon>Cucurbitaceae</taxon>
        <taxon>Benincaseae</taxon>
        <taxon>Cucumis</taxon>
    </lineage>
</organism>
<name>A0A9I9EG53_CUCME</name>
<keyword evidence="2" id="KW-0342">GTP-binding</keyword>
<dbReference type="GO" id="GO:0005525">
    <property type="term" value="F:GTP binding"/>
    <property type="evidence" value="ECO:0007669"/>
    <property type="project" value="UniProtKB-KW"/>
</dbReference>
<evidence type="ECO:0000256" key="1">
    <source>
        <dbReference type="ARBA" id="ARBA00022741"/>
    </source>
</evidence>
<accession>A0A9I9EG53</accession>
<dbReference type="GO" id="GO:0005730">
    <property type="term" value="C:nucleolus"/>
    <property type="evidence" value="ECO:0007669"/>
    <property type="project" value="TreeGrafter"/>
</dbReference>
<dbReference type="AlphaFoldDB" id="A0A9I9EG53"/>
<dbReference type="PANTHER" id="PTHR11089:SF9">
    <property type="entry name" value="NUCLEOLAR GTP-BINDING PROTEIN 2"/>
    <property type="match status" value="1"/>
</dbReference>
<dbReference type="InterPro" id="IPR050755">
    <property type="entry name" value="TRAFAC_YlqF/YawG_RiboMat"/>
</dbReference>
<dbReference type="PANTHER" id="PTHR11089">
    <property type="entry name" value="GTP-BINDING PROTEIN-RELATED"/>
    <property type="match status" value="1"/>
</dbReference>